<proteinExistence type="predicted"/>
<keyword evidence="1" id="KW-1133">Transmembrane helix</keyword>
<accession>A0A1B7KXD1</accession>
<dbReference type="RefSeq" id="WP_064550084.1">
    <property type="nucleotide sequence ID" value="NZ_LXMA01000001.1"/>
</dbReference>
<dbReference type="AlphaFoldDB" id="A0A1B7KXD1"/>
<organism evidence="2 3">
    <name type="scientific">Parageobacillus thermoglucosidasius</name>
    <name type="common">Geobacillus thermoglucosidasius</name>
    <dbReference type="NCBI Taxonomy" id="1426"/>
    <lineage>
        <taxon>Bacteria</taxon>
        <taxon>Bacillati</taxon>
        <taxon>Bacillota</taxon>
        <taxon>Bacilli</taxon>
        <taxon>Bacillales</taxon>
        <taxon>Anoxybacillaceae</taxon>
        <taxon>Parageobacillus</taxon>
    </lineage>
</organism>
<keyword evidence="1" id="KW-0812">Transmembrane</keyword>
<comment type="caution">
    <text evidence="2">The sequence shown here is derived from an EMBL/GenBank/DDBJ whole genome shotgun (WGS) entry which is preliminary data.</text>
</comment>
<evidence type="ECO:0000256" key="1">
    <source>
        <dbReference type="SAM" id="Phobius"/>
    </source>
</evidence>
<dbReference type="EMBL" id="LXMA01000001">
    <property type="protein sequence ID" value="OAT74723.1"/>
    <property type="molecule type" value="Genomic_DNA"/>
</dbReference>
<keyword evidence="1" id="KW-0472">Membrane</keyword>
<reference evidence="3" key="1">
    <citation type="submission" date="2016-05" db="EMBL/GenBank/DDBJ databases">
        <authorList>
            <person name="Wang W."/>
            <person name="Zhu L."/>
        </authorList>
    </citation>
    <scope>NUCLEOTIDE SEQUENCE [LARGE SCALE GENOMIC DNA]</scope>
    <source>
        <strain evidence="3">W-2</strain>
    </source>
</reference>
<gene>
    <name evidence="2" type="ORF">A7K69_03145</name>
</gene>
<sequence>MDLVIITNTVKGDAPLMHPNVCVPFAPTSVIIGATILHAIFAQAVAMMAEQRGKAANLAKRKYSGRKRT</sequence>
<protein>
    <submittedName>
        <fullName evidence="2">Uncharacterized protein</fullName>
    </submittedName>
</protein>
<evidence type="ECO:0000313" key="3">
    <source>
        <dbReference type="Proteomes" id="UP000078290"/>
    </source>
</evidence>
<evidence type="ECO:0000313" key="2">
    <source>
        <dbReference type="EMBL" id="OAT74723.1"/>
    </source>
</evidence>
<feature type="transmembrane region" description="Helical" evidence="1">
    <location>
        <begin position="25"/>
        <end position="46"/>
    </location>
</feature>
<dbReference type="Gene3D" id="3.40.50.10490">
    <property type="entry name" value="Glucose-6-phosphate isomerase like protein, domain 1"/>
    <property type="match status" value="1"/>
</dbReference>
<dbReference type="Proteomes" id="UP000078290">
    <property type="component" value="Unassembled WGS sequence"/>
</dbReference>
<name>A0A1B7KXD1_PARTM</name>